<dbReference type="HAMAP" id="MF_01488">
    <property type="entry name" value="RecD2"/>
    <property type="match status" value="1"/>
</dbReference>
<dbReference type="InterPro" id="IPR050534">
    <property type="entry name" value="Coronavir_polyprotein_1ab"/>
</dbReference>
<dbReference type="EMBL" id="CABEHT010000001">
    <property type="protein sequence ID" value="VTS22876.1"/>
    <property type="molecule type" value="Genomic_DNA"/>
</dbReference>
<keyword evidence="3" id="KW-0413">Isomerase</keyword>
<dbReference type="Pfam" id="PF18335">
    <property type="entry name" value="SH3_13"/>
    <property type="match status" value="1"/>
</dbReference>
<reference evidence="5 6" key="1">
    <citation type="submission" date="2019-05" db="EMBL/GenBank/DDBJ databases">
        <authorList>
            <consortium name="Pathogen Informatics"/>
        </authorList>
    </citation>
    <scope>NUCLEOTIDE SEQUENCE [LARGE SCALE GENOMIC DNA]</scope>
    <source>
        <strain evidence="5 6">NCTC5386</strain>
    </source>
</reference>
<dbReference type="GO" id="GO:0006310">
    <property type="term" value="P:DNA recombination"/>
    <property type="evidence" value="ECO:0007669"/>
    <property type="project" value="InterPro"/>
</dbReference>
<dbReference type="SUPFAM" id="SSF52540">
    <property type="entry name" value="P-loop containing nucleoside triphosphate hydrolases"/>
    <property type="match status" value="2"/>
</dbReference>
<dbReference type="Pfam" id="PF14490">
    <property type="entry name" value="HHH_RecD2"/>
    <property type="match status" value="1"/>
</dbReference>
<dbReference type="RefSeq" id="WP_077322523.1">
    <property type="nucleotide sequence ID" value="NZ_CABEHT010000001.1"/>
</dbReference>
<keyword evidence="1 3" id="KW-0547">Nucleotide-binding</keyword>
<gene>
    <name evidence="5" type="primary">recD</name>
    <name evidence="3" type="synonym">recD2</name>
    <name evidence="5" type="ORF">NCTC5386_01918</name>
</gene>
<dbReference type="SMART" id="SM00382">
    <property type="entry name" value="AAA"/>
    <property type="match status" value="1"/>
</dbReference>
<dbReference type="Pfam" id="PF23139">
    <property type="entry name" value="OB_YrrC"/>
    <property type="match status" value="1"/>
</dbReference>
<keyword evidence="3" id="KW-0347">Helicase</keyword>
<name>A0A4U9YAA0_9STRE</name>
<dbReference type="Gene3D" id="2.30.30.940">
    <property type="match status" value="1"/>
</dbReference>
<dbReference type="InterPro" id="IPR055446">
    <property type="entry name" value="RecD2_N_OB"/>
</dbReference>
<protein>
    <recommendedName>
        <fullName evidence="3">ATP-dependent RecD2 DNA helicase</fullName>
        <ecNumber evidence="3">5.6.2.3</ecNumber>
    </recommendedName>
    <alternativeName>
        <fullName evidence="3">DNA 5'-3' helicase subunit RecD2</fullName>
    </alternativeName>
</protein>
<dbReference type="Gene3D" id="3.40.50.300">
    <property type="entry name" value="P-loop containing nucleotide triphosphate hydrolases"/>
    <property type="match status" value="2"/>
</dbReference>
<dbReference type="EC" id="5.6.2.3" evidence="3"/>
<feature type="binding site" evidence="3">
    <location>
        <begin position="355"/>
        <end position="359"/>
    </location>
    <ligand>
        <name>ATP</name>
        <dbReference type="ChEBI" id="CHEBI:30616"/>
    </ligand>
</feature>
<comment type="function">
    <text evidence="3">DNA-dependent ATPase and ATP-dependent 5'-3' DNA helicase. Has no activity on blunt DNA or DNA with 3'-overhangs, requires at least 10 bases of 5'-ssDNA for helicase activity.</text>
</comment>
<keyword evidence="3 5" id="KW-0378">Hydrolase</keyword>
<dbReference type="InterPro" id="IPR041451">
    <property type="entry name" value="RecD2_SH13"/>
</dbReference>
<dbReference type="InterPro" id="IPR006345">
    <property type="entry name" value="RecD2"/>
</dbReference>
<dbReference type="Pfam" id="PF13245">
    <property type="entry name" value="AAA_19"/>
    <property type="match status" value="1"/>
</dbReference>
<dbReference type="PANTHER" id="PTHR43788:SF6">
    <property type="entry name" value="DNA HELICASE B"/>
    <property type="match status" value="1"/>
</dbReference>
<dbReference type="GO" id="GO:0016887">
    <property type="term" value="F:ATP hydrolysis activity"/>
    <property type="evidence" value="ECO:0007669"/>
    <property type="project" value="RHEA"/>
</dbReference>
<dbReference type="GO" id="GO:0017116">
    <property type="term" value="F:single-stranded DNA helicase activity"/>
    <property type="evidence" value="ECO:0007669"/>
    <property type="project" value="TreeGrafter"/>
</dbReference>
<dbReference type="InterPro" id="IPR027785">
    <property type="entry name" value="UvrD-like_helicase_C"/>
</dbReference>
<comment type="similarity">
    <text evidence="3">Belongs to the RecD family. RecD2 subfamily.</text>
</comment>
<feature type="domain" description="AAA+ ATPase" evidence="4">
    <location>
        <begin position="344"/>
        <end position="494"/>
    </location>
</feature>
<dbReference type="InterPro" id="IPR029493">
    <property type="entry name" value="RecD2-like_HHH"/>
</dbReference>
<dbReference type="Pfam" id="PF13538">
    <property type="entry name" value="UvrD_C_2"/>
    <property type="match status" value="1"/>
</dbReference>
<dbReference type="InterPro" id="IPR027417">
    <property type="entry name" value="P-loop_NTPase"/>
</dbReference>
<keyword evidence="2 3" id="KW-0067">ATP-binding</keyword>
<dbReference type="InterPro" id="IPR003593">
    <property type="entry name" value="AAA+_ATPase"/>
</dbReference>
<dbReference type="NCBIfam" id="TIGR01448">
    <property type="entry name" value="recD_rel"/>
    <property type="match status" value="1"/>
</dbReference>
<organism evidence="5 6">
    <name type="scientific">Streptococcus pseudoporcinus</name>
    <dbReference type="NCBI Taxonomy" id="361101"/>
    <lineage>
        <taxon>Bacteria</taxon>
        <taxon>Bacillati</taxon>
        <taxon>Bacillota</taxon>
        <taxon>Bacilli</taxon>
        <taxon>Lactobacillales</taxon>
        <taxon>Streptococcaceae</taxon>
        <taxon>Streptococcus</taxon>
    </lineage>
</organism>
<evidence type="ECO:0000256" key="2">
    <source>
        <dbReference type="ARBA" id="ARBA00022840"/>
    </source>
</evidence>
<dbReference type="PANTHER" id="PTHR43788">
    <property type="entry name" value="DNA2/NAM7 HELICASE FAMILY MEMBER"/>
    <property type="match status" value="1"/>
</dbReference>
<dbReference type="GO" id="GO:0043139">
    <property type="term" value="F:5'-3' DNA helicase activity"/>
    <property type="evidence" value="ECO:0007669"/>
    <property type="project" value="UniProtKB-UniRule"/>
</dbReference>
<evidence type="ECO:0000313" key="5">
    <source>
        <dbReference type="EMBL" id="VTS22876.1"/>
    </source>
</evidence>
<dbReference type="GO" id="GO:0005524">
    <property type="term" value="F:ATP binding"/>
    <property type="evidence" value="ECO:0007669"/>
    <property type="project" value="UniProtKB-UniRule"/>
</dbReference>
<evidence type="ECO:0000259" key="4">
    <source>
        <dbReference type="SMART" id="SM00382"/>
    </source>
</evidence>
<dbReference type="CDD" id="cd17933">
    <property type="entry name" value="DEXSc_RecD-like"/>
    <property type="match status" value="1"/>
</dbReference>
<dbReference type="Gene3D" id="1.10.10.2220">
    <property type="match status" value="1"/>
</dbReference>
<sequence>MEYFFSGSIDRIIFENASNFFKILLVELEDTDSDFDDVDIIVTGTMADVAEGEDYTFWGELTQHPKYGQQVKLTRYQKNKPSSSGLIKYFASDHFKGIGKKTAEKIVQLYGENTIDKILEDPSQLETISGLSKANRQAFITKLKLNYGTEQIIAGLVALGLSNYYAFQIFDTYKDQSLEMVKENPYRLVEEIQGIGFKMADTLAAEVRIASDAPERFRAALLHCLRQESINRGDTYIEARDLLDYAITLLEETRQIECDPAQVAQELSQLIADQKVYNRDTKIFDSSLFLAEDGIQKHLNRILATPLTKQLEQSQISDAIQNIEDQQAIHYDHVQKEAISKALTNKVFILTGGPGTGKTTVIRGILDAYAQLHQIDLDKKDIPIILAAPTGRAARRMNELTGLPSGTIHRHLGLNGDNDYQAIEDFLDCDLIIIDEFSMVDTWLANQLLAALASNTQVIIVGDSDQLPSVGPGQVLADLLKVDSLPQIALRKIFRQSEDSTIVELANQIRQGHLPTDFKEKKADRSYFDAYAQHIPEMITKIVTSAIKSGIDPEEIQILAPMYKGQAGINNLNQLMQDLMNPLQNQTEFLFNETRFRVGDKVLHLVNDAQLNVFNGDIGYITDLIPAKYTESKQDEIVMTFDGSQVTYPRNEWLKITLAYAMSIHKSQGSEFQVVILPITRQSGRLLQRNLIYTAITRSKSKLIMLGEYSAFDYAIKHVGDRRKTYLVQCFDAHKKDHQPLQTQQNQLKSSEISPDKSSVIEAPRTAKELAKLREDYRLTVDNFLSIDPMIGLSQEDILSFFKKM</sequence>
<keyword evidence="3" id="KW-0238">DNA-binding</keyword>
<evidence type="ECO:0000313" key="6">
    <source>
        <dbReference type="Proteomes" id="UP000394068"/>
    </source>
</evidence>
<dbReference type="Proteomes" id="UP000394068">
    <property type="component" value="Unassembled WGS sequence"/>
</dbReference>
<evidence type="ECO:0000256" key="1">
    <source>
        <dbReference type="ARBA" id="ARBA00022741"/>
    </source>
</evidence>
<proteinExistence type="inferred from homology"/>
<dbReference type="GO" id="GO:0009338">
    <property type="term" value="C:exodeoxyribonuclease V complex"/>
    <property type="evidence" value="ECO:0007669"/>
    <property type="project" value="TreeGrafter"/>
</dbReference>
<comment type="catalytic activity">
    <reaction evidence="3">
        <text>ATP + H2O = ADP + phosphate + H(+)</text>
        <dbReference type="Rhea" id="RHEA:13065"/>
        <dbReference type="ChEBI" id="CHEBI:15377"/>
        <dbReference type="ChEBI" id="CHEBI:15378"/>
        <dbReference type="ChEBI" id="CHEBI:30616"/>
        <dbReference type="ChEBI" id="CHEBI:43474"/>
        <dbReference type="ChEBI" id="CHEBI:456216"/>
        <dbReference type="EC" id="5.6.2.3"/>
    </reaction>
</comment>
<dbReference type="AlphaFoldDB" id="A0A4U9YAA0"/>
<evidence type="ECO:0000256" key="3">
    <source>
        <dbReference type="HAMAP-Rule" id="MF_01488"/>
    </source>
</evidence>
<dbReference type="CDD" id="cd18809">
    <property type="entry name" value="SF1_C_RecD"/>
    <property type="match status" value="1"/>
</dbReference>
<accession>A0A4U9YAA0</accession>
<dbReference type="GO" id="GO:0003677">
    <property type="term" value="F:DNA binding"/>
    <property type="evidence" value="ECO:0007669"/>
    <property type="project" value="UniProtKB-UniRule"/>
</dbReference>